<dbReference type="CDD" id="cd05830">
    <property type="entry name" value="Sortase_E"/>
    <property type="match status" value="1"/>
</dbReference>
<dbReference type="Gene3D" id="2.40.260.10">
    <property type="entry name" value="Sortase"/>
    <property type="match status" value="1"/>
</dbReference>
<keyword evidence="4" id="KW-1185">Reference proteome</keyword>
<dbReference type="InterPro" id="IPR042003">
    <property type="entry name" value="Sortase_E"/>
</dbReference>
<sequence length="229" mass="26226">MLSRIIGVIGEILITIGLILGLYVFWQLYWTSWQVSDNNPAAVAQFEKNLKPASEKPGEERYDDPPEFDRVKHGEVMGVLHNTKWNMQIPVVEGTDQRLLDLSYAGHYDTTQQPGELGNFAMAAHRRTYGNSFRRIDIMKPGDRMVFETPKAWLVYEVTDHEIVDPDAGEVLNPVPHQWDVQPKDRLMTLTTCHPEFGNSERYILYSKLHHWVPRDTGKPAELLGKAAK</sequence>
<protein>
    <submittedName>
        <fullName evidence="3">Class E sortase</fullName>
    </submittedName>
</protein>
<dbReference type="EMBL" id="JASXSX010000001">
    <property type="protein sequence ID" value="MDT3766801.1"/>
    <property type="molecule type" value="Genomic_DNA"/>
</dbReference>
<keyword evidence="1" id="KW-0378">Hydrolase</keyword>
<organism evidence="3 4">
    <name type="scientific">Gleimia hominis</name>
    <dbReference type="NCBI Taxonomy" id="595468"/>
    <lineage>
        <taxon>Bacteria</taxon>
        <taxon>Bacillati</taxon>
        <taxon>Actinomycetota</taxon>
        <taxon>Actinomycetes</taxon>
        <taxon>Actinomycetales</taxon>
        <taxon>Actinomycetaceae</taxon>
        <taxon>Gleimia</taxon>
    </lineage>
</organism>
<reference evidence="3 4" key="1">
    <citation type="submission" date="2023-06" db="EMBL/GenBank/DDBJ databases">
        <title>Draft genome sequence of Gleimia hominis type strain CCUG 57540T.</title>
        <authorList>
            <person name="Salva-Serra F."/>
            <person name="Cardew S."/>
            <person name="Jensie Markopoulos S."/>
            <person name="Ohlen M."/>
            <person name="Inganas E."/>
            <person name="Svensson-Stadler L."/>
            <person name="Moore E.R.B."/>
        </authorList>
    </citation>
    <scope>NUCLEOTIDE SEQUENCE [LARGE SCALE GENOMIC DNA]</scope>
    <source>
        <strain evidence="3 4">CCUG 57540</strain>
    </source>
</reference>
<dbReference type="Pfam" id="PF04203">
    <property type="entry name" value="Sortase"/>
    <property type="match status" value="1"/>
</dbReference>
<proteinExistence type="predicted"/>
<comment type="caution">
    <text evidence="3">The sequence shown here is derived from an EMBL/GenBank/DDBJ whole genome shotgun (WGS) entry which is preliminary data.</text>
</comment>
<dbReference type="NCBIfam" id="NF033747">
    <property type="entry name" value="class_E_sortase"/>
    <property type="match status" value="1"/>
</dbReference>
<keyword evidence="2" id="KW-0472">Membrane</keyword>
<evidence type="ECO:0000256" key="2">
    <source>
        <dbReference type="SAM" id="Phobius"/>
    </source>
</evidence>
<gene>
    <name evidence="3" type="ORF">QS713_01820</name>
</gene>
<feature type="transmembrane region" description="Helical" evidence="2">
    <location>
        <begin position="12"/>
        <end position="30"/>
    </location>
</feature>
<dbReference type="NCBIfam" id="TIGR01076">
    <property type="entry name" value="sortase_fam"/>
    <property type="match status" value="1"/>
</dbReference>
<dbReference type="SUPFAM" id="SSF63817">
    <property type="entry name" value="Sortase"/>
    <property type="match status" value="1"/>
</dbReference>
<dbReference type="Proteomes" id="UP001247542">
    <property type="component" value="Unassembled WGS sequence"/>
</dbReference>
<evidence type="ECO:0000256" key="1">
    <source>
        <dbReference type="ARBA" id="ARBA00022801"/>
    </source>
</evidence>
<keyword evidence="2" id="KW-0812">Transmembrane</keyword>
<name>A0ABU3I8U9_9ACTO</name>
<evidence type="ECO:0000313" key="3">
    <source>
        <dbReference type="EMBL" id="MDT3766801.1"/>
    </source>
</evidence>
<dbReference type="InterPro" id="IPR005754">
    <property type="entry name" value="Sortase"/>
</dbReference>
<dbReference type="InterPro" id="IPR023365">
    <property type="entry name" value="Sortase_dom-sf"/>
</dbReference>
<accession>A0ABU3I8U9</accession>
<keyword evidence="2" id="KW-1133">Transmembrane helix</keyword>
<dbReference type="InterPro" id="IPR053465">
    <property type="entry name" value="Sortase_Class_E"/>
</dbReference>
<evidence type="ECO:0000313" key="4">
    <source>
        <dbReference type="Proteomes" id="UP001247542"/>
    </source>
</evidence>
<dbReference type="RefSeq" id="WP_313271974.1">
    <property type="nucleotide sequence ID" value="NZ_JASXSX010000001.1"/>
</dbReference>